<evidence type="ECO:0000256" key="5">
    <source>
        <dbReference type="ARBA" id="ARBA00022989"/>
    </source>
</evidence>
<evidence type="ECO:0000256" key="3">
    <source>
        <dbReference type="ARBA" id="ARBA00022475"/>
    </source>
</evidence>
<evidence type="ECO:0000256" key="2">
    <source>
        <dbReference type="ARBA" id="ARBA00022448"/>
    </source>
</evidence>
<dbReference type="InterPro" id="IPR000515">
    <property type="entry name" value="MetI-like"/>
</dbReference>
<proteinExistence type="inferred from homology"/>
<dbReference type="Gene3D" id="1.10.3720.10">
    <property type="entry name" value="MetI-like"/>
    <property type="match status" value="1"/>
</dbReference>
<protein>
    <submittedName>
        <fullName evidence="9">Carbohydrate ABC transporter permease</fullName>
    </submittedName>
</protein>
<keyword evidence="6 7" id="KW-0472">Membrane</keyword>
<dbReference type="Pfam" id="PF00528">
    <property type="entry name" value="BPD_transp_1"/>
    <property type="match status" value="1"/>
</dbReference>
<evidence type="ECO:0000313" key="10">
    <source>
        <dbReference type="Proteomes" id="UP001072034"/>
    </source>
</evidence>
<feature type="transmembrane region" description="Helical" evidence="7">
    <location>
        <begin position="110"/>
        <end position="132"/>
    </location>
</feature>
<feature type="transmembrane region" description="Helical" evidence="7">
    <location>
        <begin position="15"/>
        <end position="37"/>
    </location>
</feature>
<dbReference type="InterPro" id="IPR035906">
    <property type="entry name" value="MetI-like_sf"/>
</dbReference>
<dbReference type="InterPro" id="IPR050901">
    <property type="entry name" value="BP-dep_ABC_trans_perm"/>
</dbReference>
<gene>
    <name evidence="9" type="ORF">OHJ16_01645</name>
</gene>
<evidence type="ECO:0000313" key="9">
    <source>
        <dbReference type="EMBL" id="MCZ0856755.1"/>
    </source>
</evidence>
<comment type="subcellular location">
    <subcellularLocation>
        <location evidence="1 7">Cell membrane</location>
        <topology evidence="1 7">Multi-pass membrane protein</topology>
    </subcellularLocation>
</comment>
<dbReference type="PANTHER" id="PTHR32243">
    <property type="entry name" value="MALTOSE TRANSPORT SYSTEM PERMEASE-RELATED"/>
    <property type="match status" value="1"/>
</dbReference>
<evidence type="ECO:0000259" key="8">
    <source>
        <dbReference type="PROSITE" id="PS50928"/>
    </source>
</evidence>
<keyword evidence="4 7" id="KW-0812">Transmembrane</keyword>
<dbReference type="RefSeq" id="WP_268916469.1">
    <property type="nucleotide sequence ID" value="NZ_JAPTMY010000002.1"/>
</dbReference>
<feature type="domain" description="ABC transmembrane type-1" evidence="8">
    <location>
        <begin position="73"/>
        <end position="264"/>
    </location>
</feature>
<dbReference type="SUPFAM" id="SSF161098">
    <property type="entry name" value="MetI-like"/>
    <property type="match status" value="1"/>
</dbReference>
<evidence type="ECO:0000256" key="6">
    <source>
        <dbReference type="ARBA" id="ARBA00023136"/>
    </source>
</evidence>
<evidence type="ECO:0000256" key="7">
    <source>
        <dbReference type="RuleBase" id="RU363032"/>
    </source>
</evidence>
<dbReference type="CDD" id="cd06261">
    <property type="entry name" value="TM_PBP2"/>
    <property type="match status" value="1"/>
</dbReference>
<evidence type="ECO:0000256" key="1">
    <source>
        <dbReference type="ARBA" id="ARBA00004651"/>
    </source>
</evidence>
<feature type="transmembrane region" description="Helical" evidence="7">
    <location>
        <begin position="144"/>
        <end position="164"/>
    </location>
</feature>
<dbReference type="Proteomes" id="UP001072034">
    <property type="component" value="Unassembled WGS sequence"/>
</dbReference>
<comment type="caution">
    <text evidence="9">The sequence shown here is derived from an EMBL/GenBank/DDBJ whole genome shotgun (WGS) entry which is preliminary data.</text>
</comment>
<keyword evidence="2 7" id="KW-0813">Transport</keyword>
<evidence type="ECO:0000256" key="4">
    <source>
        <dbReference type="ARBA" id="ARBA00022692"/>
    </source>
</evidence>
<comment type="similarity">
    <text evidence="7">Belongs to the binding-protein-dependent transport system permease family.</text>
</comment>
<dbReference type="PROSITE" id="PS50928">
    <property type="entry name" value="ABC_TM1"/>
    <property type="match status" value="1"/>
</dbReference>
<keyword evidence="3" id="KW-1003">Cell membrane</keyword>
<accession>A0ABT4I6A2</accession>
<name>A0ABT4I6A2_9ACTO</name>
<keyword evidence="10" id="KW-1185">Reference proteome</keyword>
<organism evidence="9 10">
    <name type="scientific">Actinomyces israelii</name>
    <dbReference type="NCBI Taxonomy" id="1659"/>
    <lineage>
        <taxon>Bacteria</taxon>
        <taxon>Bacillati</taxon>
        <taxon>Actinomycetota</taxon>
        <taxon>Actinomycetes</taxon>
        <taxon>Actinomycetales</taxon>
        <taxon>Actinomycetaceae</taxon>
        <taxon>Actinomyces</taxon>
    </lineage>
</organism>
<sequence length="279" mass="29176">MTAPRSRRSPHSRRAVVNTVLGLAFLTIMLFPVYWMVNASLQPGVSTADLQILPMSPGLDGYRQAIAGQGGNLATSLVVSLGAVAVCLCVATPAAYALSLHRVRRSGAILFILLLSQMIPGIIIANALYSAYNTLGILNTVPGLILADSALGVPFSILIIRAFMSAIPVSILEAARVDGAGRLRVFFSIVLPLSRNALVTASLFSFLFAWSDFLFALTLDSSSAARPVTLGIYQYIGGFVADWGSVMATATMASLPAAILLVVAQKYVAAGATGGAVKS</sequence>
<keyword evidence="5 7" id="KW-1133">Transmembrane helix</keyword>
<feature type="transmembrane region" description="Helical" evidence="7">
    <location>
        <begin position="77"/>
        <end position="98"/>
    </location>
</feature>
<feature type="transmembrane region" description="Helical" evidence="7">
    <location>
        <begin position="185"/>
        <end position="210"/>
    </location>
</feature>
<reference evidence="9" key="1">
    <citation type="submission" date="2022-10" db="EMBL/GenBank/DDBJ databases">
        <title>Genome sequence of Actinomyces israelii ATCC 10048.</title>
        <authorList>
            <person name="Watt R.M."/>
            <person name="Tong W.M."/>
        </authorList>
    </citation>
    <scope>NUCLEOTIDE SEQUENCE</scope>
    <source>
        <strain evidence="9">ATCC 10048</strain>
    </source>
</reference>
<dbReference type="EMBL" id="JAPTMY010000002">
    <property type="protein sequence ID" value="MCZ0856755.1"/>
    <property type="molecule type" value="Genomic_DNA"/>
</dbReference>
<feature type="transmembrane region" description="Helical" evidence="7">
    <location>
        <begin position="243"/>
        <end position="264"/>
    </location>
</feature>
<dbReference type="PANTHER" id="PTHR32243:SF18">
    <property type="entry name" value="INNER MEMBRANE ABC TRANSPORTER PERMEASE PROTEIN YCJP"/>
    <property type="match status" value="1"/>
</dbReference>